<name>A0ABW8RDN3_9BACI</name>
<organism evidence="1 2">
    <name type="scientific">Bacillus salipaludis</name>
    <dbReference type="NCBI Taxonomy" id="2547811"/>
    <lineage>
        <taxon>Bacteria</taxon>
        <taxon>Bacillati</taxon>
        <taxon>Bacillota</taxon>
        <taxon>Bacilli</taxon>
        <taxon>Bacillales</taxon>
        <taxon>Bacillaceae</taxon>
        <taxon>Bacillus</taxon>
    </lineage>
</organism>
<sequence>MLNIQKLEDGSFLIITNKAKHFSRTIIITAGVGAFKPKKLDHENAKDFETYLSPSHSILCLLFCGTYISISSCT</sequence>
<evidence type="ECO:0000313" key="1">
    <source>
        <dbReference type="EMBL" id="MFK9090777.1"/>
    </source>
</evidence>
<reference evidence="1 2" key="1">
    <citation type="submission" date="2024-11" db="EMBL/GenBank/DDBJ databases">
        <authorList>
            <person name="Lucas J.A."/>
        </authorList>
    </citation>
    <scope>NUCLEOTIDE SEQUENCE [LARGE SCALE GENOMIC DNA]</scope>
    <source>
        <strain evidence="1 2">Z 5.4</strain>
    </source>
</reference>
<dbReference type="InterPro" id="IPR036188">
    <property type="entry name" value="FAD/NAD-bd_sf"/>
</dbReference>
<gene>
    <name evidence="1" type="ORF">ACJEBI_04690</name>
</gene>
<protein>
    <submittedName>
        <fullName evidence="1">Uncharacterized protein</fullName>
    </submittedName>
</protein>
<proteinExistence type="predicted"/>
<comment type="caution">
    <text evidence="1">The sequence shown here is derived from an EMBL/GenBank/DDBJ whole genome shotgun (WGS) entry which is preliminary data.</text>
</comment>
<dbReference type="EMBL" id="JBJHQH010000003">
    <property type="protein sequence ID" value="MFK9090777.1"/>
    <property type="molecule type" value="Genomic_DNA"/>
</dbReference>
<dbReference type="Proteomes" id="UP001623041">
    <property type="component" value="Unassembled WGS sequence"/>
</dbReference>
<keyword evidence="2" id="KW-1185">Reference proteome</keyword>
<dbReference type="Gene3D" id="3.50.50.60">
    <property type="entry name" value="FAD/NAD(P)-binding domain"/>
    <property type="match status" value="1"/>
</dbReference>
<accession>A0ABW8RDN3</accession>
<evidence type="ECO:0000313" key="2">
    <source>
        <dbReference type="Proteomes" id="UP001623041"/>
    </source>
</evidence>
<dbReference type="RefSeq" id="WP_406579471.1">
    <property type="nucleotide sequence ID" value="NZ_JBJHQH010000003.1"/>
</dbReference>